<dbReference type="eggNOG" id="KOG3346">
    <property type="taxonomic scope" value="Eukaryota"/>
</dbReference>
<dbReference type="PANTHER" id="PTHR11362">
    <property type="entry name" value="PHOSPHATIDYLETHANOLAMINE-BINDING PROTEIN"/>
    <property type="match status" value="1"/>
</dbReference>
<dbReference type="STRING" id="747525.W4KR14"/>
<dbReference type="FunCoup" id="W4KR14">
    <property type="interactions" value="13"/>
</dbReference>
<dbReference type="InParanoid" id="W4KR14"/>
<dbReference type="GeneID" id="20677323"/>
<dbReference type="InterPro" id="IPR008914">
    <property type="entry name" value="PEBP"/>
</dbReference>
<gene>
    <name evidence="2" type="ORF">HETIRDRAFT_470036</name>
</gene>
<evidence type="ECO:0000313" key="3">
    <source>
        <dbReference type="Proteomes" id="UP000030671"/>
    </source>
</evidence>
<dbReference type="EMBL" id="KI925454">
    <property type="protein sequence ID" value="ETW87830.1"/>
    <property type="molecule type" value="Genomic_DNA"/>
</dbReference>
<dbReference type="Pfam" id="PF01161">
    <property type="entry name" value="PBP"/>
    <property type="match status" value="1"/>
</dbReference>
<name>W4KR14_HETIT</name>
<evidence type="ECO:0000256" key="1">
    <source>
        <dbReference type="SAM" id="MobiDB-lite"/>
    </source>
</evidence>
<dbReference type="RefSeq" id="XP_009541687.1">
    <property type="nucleotide sequence ID" value="XM_009543392.1"/>
</dbReference>
<dbReference type="InterPro" id="IPR035810">
    <property type="entry name" value="PEBP_euk"/>
</dbReference>
<protein>
    <recommendedName>
        <fullName evidence="4">PEBP-like protein</fullName>
    </recommendedName>
</protein>
<dbReference type="Gene3D" id="3.90.280.10">
    <property type="entry name" value="PEBP-like"/>
    <property type="match status" value="1"/>
</dbReference>
<dbReference type="AlphaFoldDB" id="W4KR14"/>
<dbReference type="OrthoDB" id="2153661at2759"/>
<dbReference type="SUPFAM" id="SSF49777">
    <property type="entry name" value="PEBP-like"/>
    <property type="match status" value="1"/>
</dbReference>
<evidence type="ECO:0008006" key="4">
    <source>
        <dbReference type="Google" id="ProtNLM"/>
    </source>
</evidence>
<evidence type="ECO:0000313" key="2">
    <source>
        <dbReference type="EMBL" id="ETW87830.1"/>
    </source>
</evidence>
<sequence>MFAALRRLRTLNGPLIRFNTTAAAAQQPTPPPAAPSSSPSDADATASAKKRRRPRKKYARQRPSITLERPRDWCRPVAPGVLPAYDEALRYIAVDSRSIKHEAQALAATLDGGSVPADEAQDARARLETLEIMSEVNLPWVRHLVEKRWREDGALDLLMERIHQMNVVPDLIPDLRPGFDLRITFPEPPPESVYLRTRVKRRYVAIEPGIFLHNEQTKKAPRLYTTVFHTDERLYTMMLVDPDVPDEETRSFTTYLHWLHPNISLSSGAPTPLPLTATHTPYVPPHPAQGTPYHRYVLLFLPQASPTERIRVPQLERRGFNVREFAQTHGLQLEGGAAHMWRAVWDEEAARVWDQVLKVPQPRFGHLPRPDPYAEVKSKGKYIA</sequence>
<dbReference type="CDD" id="cd00866">
    <property type="entry name" value="PEBP_euk"/>
    <property type="match status" value="1"/>
</dbReference>
<dbReference type="Gene3D" id="1.20.58.1180">
    <property type="match status" value="1"/>
</dbReference>
<reference evidence="2 3" key="1">
    <citation type="journal article" date="2012" name="New Phytol.">
        <title>Insight into trade-off between wood decay and parasitism from the genome of a fungal forest pathogen.</title>
        <authorList>
            <person name="Olson A."/>
            <person name="Aerts A."/>
            <person name="Asiegbu F."/>
            <person name="Belbahri L."/>
            <person name="Bouzid O."/>
            <person name="Broberg A."/>
            <person name="Canback B."/>
            <person name="Coutinho P.M."/>
            <person name="Cullen D."/>
            <person name="Dalman K."/>
            <person name="Deflorio G."/>
            <person name="van Diepen L.T."/>
            <person name="Dunand C."/>
            <person name="Duplessis S."/>
            <person name="Durling M."/>
            <person name="Gonthier P."/>
            <person name="Grimwood J."/>
            <person name="Fossdal C.G."/>
            <person name="Hansson D."/>
            <person name="Henrissat B."/>
            <person name="Hietala A."/>
            <person name="Himmelstrand K."/>
            <person name="Hoffmeister D."/>
            <person name="Hogberg N."/>
            <person name="James T.Y."/>
            <person name="Karlsson M."/>
            <person name="Kohler A."/>
            <person name="Kues U."/>
            <person name="Lee Y.H."/>
            <person name="Lin Y.C."/>
            <person name="Lind M."/>
            <person name="Lindquist E."/>
            <person name="Lombard V."/>
            <person name="Lucas S."/>
            <person name="Lunden K."/>
            <person name="Morin E."/>
            <person name="Murat C."/>
            <person name="Park J."/>
            <person name="Raffaello T."/>
            <person name="Rouze P."/>
            <person name="Salamov A."/>
            <person name="Schmutz J."/>
            <person name="Solheim H."/>
            <person name="Stahlberg J."/>
            <person name="Velez H."/>
            <person name="de Vries R.P."/>
            <person name="Wiebenga A."/>
            <person name="Woodward S."/>
            <person name="Yakovlev I."/>
            <person name="Garbelotto M."/>
            <person name="Martin F."/>
            <person name="Grigoriev I.V."/>
            <person name="Stenlid J."/>
        </authorList>
    </citation>
    <scope>NUCLEOTIDE SEQUENCE [LARGE SCALE GENOMIC DNA]</scope>
    <source>
        <strain evidence="2 3">TC 32-1</strain>
    </source>
</reference>
<dbReference type="KEGG" id="hir:HETIRDRAFT_470036"/>
<organism evidence="2 3">
    <name type="scientific">Heterobasidion irregulare (strain TC 32-1)</name>
    <dbReference type="NCBI Taxonomy" id="747525"/>
    <lineage>
        <taxon>Eukaryota</taxon>
        <taxon>Fungi</taxon>
        <taxon>Dikarya</taxon>
        <taxon>Basidiomycota</taxon>
        <taxon>Agaricomycotina</taxon>
        <taxon>Agaricomycetes</taxon>
        <taxon>Russulales</taxon>
        <taxon>Bondarzewiaceae</taxon>
        <taxon>Heterobasidion</taxon>
        <taxon>Heterobasidion annosum species complex</taxon>
    </lineage>
</organism>
<dbReference type="InterPro" id="IPR036610">
    <property type="entry name" value="PEBP-like_sf"/>
</dbReference>
<feature type="compositionally biased region" description="Basic residues" evidence="1">
    <location>
        <begin position="48"/>
        <end position="60"/>
    </location>
</feature>
<proteinExistence type="predicted"/>
<accession>W4KR14</accession>
<dbReference type="Proteomes" id="UP000030671">
    <property type="component" value="Unassembled WGS sequence"/>
</dbReference>
<feature type="compositionally biased region" description="Low complexity" evidence="1">
    <location>
        <begin position="35"/>
        <end position="47"/>
    </location>
</feature>
<feature type="region of interest" description="Disordered" evidence="1">
    <location>
        <begin position="22"/>
        <end position="64"/>
    </location>
</feature>
<keyword evidence="3" id="KW-1185">Reference proteome</keyword>
<dbReference type="HOGENOM" id="CLU_035836_1_1_1"/>
<dbReference type="PANTHER" id="PTHR11362:SF82">
    <property type="entry name" value="PHOSPHATIDYLETHANOLAMINE-BINDING PROTEIN 4"/>
    <property type="match status" value="1"/>
</dbReference>